<dbReference type="PATRIC" id="fig|1618341.3.peg.345"/>
<evidence type="ECO:0000256" key="4">
    <source>
        <dbReference type="NCBIfam" id="TIGR03654"/>
    </source>
</evidence>
<dbReference type="EMBL" id="LCCZ01000017">
    <property type="protein sequence ID" value="KKS43899.1"/>
    <property type="molecule type" value="Genomic_DNA"/>
</dbReference>
<keyword evidence="1 5" id="KW-0689">Ribosomal protein</keyword>
<dbReference type="InterPro" id="IPR019906">
    <property type="entry name" value="Ribosomal_uL6_bac-type"/>
</dbReference>
<evidence type="ECO:0000313" key="8">
    <source>
        <dbReference type="EMBL" id="KKS43899.1"/>
    </source>
</evidence>
<comment type="function">
    <text evidence="6">This protein binds to the 23S rRNA, and is important in its secondary structure. It is located near the subunit interface in the base of the L7/L12 stalk, and near the tRNA binding site of the peptidyltransferase center.</text>
</comment>
<dbReference type="GO" id="GO:0003735">
    <property type="term" value="F:structural constituent of ribosome"/>
    <property type="evidence" value="ECO:0007669"/>
    <property type="project" value="UniProtKB-UniRule"/>
</dbReference>
<dbReference type="NCBIfam" id="TIGR03654">
    <property type="entry name" value="L6_bact"/>
    <property type="match status" value="1"/>
</dbReference>
<protein>
    <recommendedName>
        <fullName evidence="3 4">50S ribosomal protein L6</fullName>
    </recommendedName>
</protein>
<dbReference type="PROSITE" id="PS00525">
    <property type="entry name" value="RIBOSOMAL_L6_1"/>
    <property type="match status" value="1"/>
</dbReference>
<dbReference type="PANTHER" id="PTHR11655">
    <property type="entry name" value="60S/50S RIBOSOMAL PROTEIN L6/L9"/>
    <property type="match status" value="1"/>
</dbReference>
<evidence type="ECO:0000259" key="7">
    <source>
        <dbReference type="Pfam" id="PF00347"/>
    </source>
</evidence>
<sequence length="183" mass="20131">MSRIGKLPIKILEKTQIEILGQTVKASGILGSLVLKLPSVLKVERDGDFLLVKVMDADKTTRSLWGLWRTLLANAIYGVSLGFTKELEMVGLGYKAQKTTEGLELFVGFSHVVKFVAPENIKLEVDKNLIKVSGFDKQLVGEIAAQIRRIKPPEPYKGKGIRYLGEKVLRKAGKATKVATPGK</sequence>
<dbReference type="PIRSF" id="PIRSF002162">
    <property type="entry name" value="Ribosomal_L6"/>
    <property type="match status" value="1"/>
</dbReference>
<name>A0A0G0Z5C4_9BACT</name>
<dbReference type="InterPro" id="IPR000702">
    <property type="entry name" value="Ribosomal_uL6-like"/>
</dbReference>
<dbReference type="AlphaFoldDB" id="A0A0G0Z5C4"/>
<dbReference type="PRINTS" id="PR00059">
    <property type="entry name" value="RIBOSOMALL6"/>
</dbReference>
<dbReference type="InterPro" id="IPR002358">
    <property type="entry name" value="Ribosomal_uL6_CS"/>
</dbReference>
<dbReference type="Pfam" id="PF00347">
    <property type="entry name" value="Ribosomal_L6"/>
    <property type="match status" value="1"/>
</dbReference>
<dbReference type="Proteomes" id="UP000034875">
    <property type="component" value="Unassembled WGS sequence"/>
</dbReference>
<dbReference type="GO" id="GO:0022625">
    <property type="term" value="C:cytosolic large ribosomal subunit"/>
    <property type="evidence" value="ECO:0007669"/>
    <property type="project" value="UniProtKB-UniRule"/>
</dbReference>
<dbReference type="GO" id="GO:0019843">
    <property type="term" value="F:rRNA binding"/>
    <property type="evidence" value="ECO:0007669"/>
    <property type="project" value="UniProtKB-UniRule"/>
</dbReference>
<feature type="domain" description="Large ribosomal subunit protein uL6 alpha-beta" evidence="7">
    <location>
        <begin position="90"/>
        <end position="163"/>
    </location>
</feature>
<evidence type="ECO:0000256" key="1">
    <source>
        <dbReference type="ARBA" id="ARBA00022980"/>
    </source>
</evidence>
<dbReference type="InterPro" id="IPR036789">
    <property type="entry name" value="Ribosomal_uL6-like_a/b-dom_sf"/>
</dbReference>
<accession>A0A0G0Z5C4</accession>
<gene>
    <name evidence="8" type="ORF">UV05_C0017G0008</name>
</gene>
<dbReference type="PANTHER" id="PTHR11655:SF14">
    <property type="entry name" value="LARGE RIBOSOMAL SUBUNIT PROTEIN UL6M"/>
    <property type="match status" value="1"/>
</dbReference>
<keyword evidence="6" id="KW-0699">rRNA-binding</keyword>
<dbReference type="InterPro" id="IPR020040">
    <property type="entry name" value="Ribosomal_uL6_a/b-dom"/>
</dbReference>
<evidence type="ECO:0000313" key="9">
    <source>
        <dbReference type="Proteomes" id="UP000034875"/>
    </source>
</evidence>
<dbReference type="GO" id="GO:0002181">
    <property type="term" value="P:cytoplasmic translation"/>
    <property type="evidence" value="ECO:0007669"/>
    <property type="project" value="TreeGrafter"/>
</dbReference>
<dbReference type="Gene3D" id="3.90.930.12">
    <property type="entry name" value="Ribosomal protein L6, alpha-beta domain"/>
    <property type="match status" value="2"/>
</dbReference>
<comment type="caution">
    <text evidence="8">The sequence shown here is derived from an EMBL/GenBank/DDBJ whole genome shotgun (WGS) entry which is preliminary data.</text>
</comment>
<keyword evidence="6" id="KW-0694">RNA-binding</keyword>
<evidence type="ECO:0000256" key="6">
    <source>
        <dbReference type="RuleBase" id="RU003870"/>
    </source>
</evidence>
<keyword evidence="2 5" id="KW-0687">Ribonucleoprotein</keyword>
<organism evidence="8 9">
    <name type="scientific">candidate division CPR1 bacterium GW2011_GWA2_42_17</name>
    <dbReference type="NCBI Taxonomy" id="1618341"/>
    <lineage>
        <taxon>Bacteria</taxon>
        <taxon>candidate division CPR1</taxon>
    </lineage>
</organism>
<evidence type="ECO:0000256" key="2">
    <source>
        <dbReference type="ARBA" id="ARBA00023274"/>
    </source>
</evidence>
<evidence type="ECO:0000256" key="5">
    <source>
        <dbReference type="RuleBase" id="RU003869"/>
    </source>
</evidence>
<dbReference type="SUPFAM" id="SSF56053">
    <property type="entry name" value="Ribosomal protein L6"/>
    <property type="match status" value="2"/>
</dbReference>
<proteinExistence type="inferred from homology"/>
<comment type="similarity">
    <text evidence="5">Belongs to the universal ribosomal protein uL6 family.</text>
</comment>
<evidence type="ECO:0000256" key="3">
    <source>
        <dbReference type="ARBA" id="ARBA00035454"/>
    </source>
</evidence>
<reference evidence="8 9" key="1">
    <citation type="journal article" date="2015" name="Nature">
        <title>rRNA introns, odd ribosomes, and small enigmatic genomes across a large radiation of phyla.</title>
        <authorList>
            <person name="Brown C.T."/>
            <person name="Hug L.A."/>
            <person name="Thomas B.C."/>
            <person name="Sharon I."/>
            <person name="Castelle C.J."/>
            <person name="Singh A."/>
            <person name="Wilkins M.J."/>
            <person name="Williams K.H."/>
            <person name="Banfield J.F."/>
        </authorList>
    </citation>
    <scope>NUCLEOTIDE SEQUENCE [LARGE SCALE GENOMIC DNA]</scope>
</reference>